<dbReference type="SUPFAM" id="SSF109755">
    <property type="entry name" value="PhoU-like"/>
    <property type="match status" value="1"/>
</dbReference>
<feature type="domain" description="PhoU" evidence="8">
    <location>
        <begin position="27"/>
        <end position="112"/>
    </location>
</feature>
<dbReference type="AlphaFoldDB" id="A0A198G1G0"/>
<comment type="subunit">
    <text evidence="7">Homodimer.</text>
</comment>
<dbReference type="FunFam" id="1.20.58.220:FF:000002">
    <property type="entry name" value="Phosphate-specific transport system accessory protein PhoU"/>
    <property type="match status" value="1"/>
</dbReference>
<evidence type="ECO:0000256" key="7">
    <source>
        <dbReference type="PIRNR" id="PIRNR003107"/>
    </source>
</evidence>
<dbReference type="NCBIfam" id="TIGR02135">
    <property type="entry name" value="phoU_full"/>
    <property type="match status" value="1"/>
</dbReference>
<dbReference type="InterPro" id="IPR038078">
    <property type="entry name" value="PhoU-like_sf"/>
</dbReference>
<gene>
    <name evidence="9" type="ORF">M983_1499</name>
</gene>
<evidence type="ECO:0000256" key="1">
    <source>
        <dbReference type="ARBA" id="ARBA00004496"/>
    </source>
</evidence>
<dbReference type="PIRSF" id="PIRSF003107">
    <property type="entry name" value="PhoU"/>
    <property type="match status" value="1"/>
</dbReference>
<dbReference type="Pfam" id="PF01895">
    <property type="entry name" value="PhoU"/>
    <property type="match status" value="2"/>
</dbReference>
<keyword evidence="6 7" id="KW-0592">Phosphate transport</keyword>
<organism evidence="9 10">
    <name type="scientific">Proteus myxofaciens ATCC 19692</name>
    <dbReference type="NCBI Taxonomy" id="1354337"/>
    <lineage>
        <taxon>Bacteria</taxon>
        <taxon>Pseudomonadati</taxon>
        <taxon>Pseudomonadota</taxon>
        <taxon>Gammaproteobacteria</taxon>
        <taxon>Enterobacterales</taxon>
        <taxon>Morganellaceae</taxon>
        <taxon>Proteus</taxon>
    </lineage>
</organism>
<sequence>MDNLNHNKHISGQFNAELEHIRTELMVMGGLVEEQLKKAVTAMHNQDSALANEVIEGDHNVNMMEVAIDDACVRIIAKRQPTASDLRLIMAISKTIAELERIGDVAEKICQTALEKFSHQHQPLLVSLESLGQHAIQMLHDVLDAFARMDLEEAVRIYREDAKIDNEYEGIVRQLMTYMMEDPRTIPSVLTALFCARSIERIGDRCQNICEFIFYYVKGHDFRHIGGDQVEKMLTKGNDNNLPSS</sequence>
<comment type="caution">
    <text evidence="9">The sequence shown here is derived from an EMBL/GenBank/DDBJ whole genome shotgun (WGS) entry which is preliminary data.</text>
</comment>
<evidence type="ECO:0000259" key="8">
    <source>
        <dbReference type="Pfam" id="PF01895"/>
    </source>
</evidence>
<evidence type="ECO:0000313" key="9">
    <source>
        <dbReference type="EMBL" id="OAT30785.1"/>
    </source>
</evidence>
<dbReference type="Proteomes" id="UP000094023">
    <property type="component" value="Unassembled WGS sequence"/>
</dbReference>
<dbReference type="EMBL" id="LXEN01000067">
    <property type="protein sequence ID" value="OAT30785.1"/>
    <property type="molecule type" value="Genomic_DNA"/>
</dbReference>
<evidence type="ECO:0000256" key="5">
    <source>
        <dbReference type="ARBA" id="ARBA00022490"/>
    </source>
</evidence>
<dbReference type="PATRIC" id="fig|1354337.4.peg.1530"/>
<dbReference type="GO" id="GO:0030643">
    <property type="term" value="P:intracellular phosphate ion homeostasis"/>
    <property type="evidence" value="ECO:0007669"/>
    <property type="project" value="InterPro"/>
</dbReference>
<dbReference type="FunFam" id="1.20.58.220:FF:000001">
    <property type="entry name" value="Phosphate-specific transport system accessory protein PhoU"/>
    <property type="match status" value="1"/>
</dbReference>
<name>A0A198G1G0_9GAMM</name>
<reference evidence="9 10" key="1">
    <citation type="submission" date="2016-04" db="EMBL/GenBank/DDBJ databases">
        <title>ATOL: Assembling a taxonomically balanced genome-scale reconstruction of the evolutionary history of the Enterobacteriaceae.</title>
        <authorList>
            <person name="Plunkett G.III."/>
            <person name="Neeno-Eckwall E.C."/>
            <person name="Glasner J.D."/>
            <person name="Perna N.T."/>
        </authorList>
    </citation>
    <scope>NUCLEOTIDE SEQUENCE [LARGE SCALE GENOMIC DNA]</scope>
    <source>
        <strain evidence="9 10">ATCC 19692</strain>
    </source>
</reference>
<keyword evidence="4 7" id="KW-0813">Transport</keyword>
<dbReference type="GO" id="GO:0006817">
    <property type="term" value="P:phosphate ion transport"/>
    <property type="evidence" value="ECO:0007669"/>
    <property type="project" value="UniProtKB-KW"/>
</dbReference>
<comment type="similarity">
    <text evidence="2 7">Belongs to the PhoU family.</text>
</comment>
<keyword evidence="5 7" id="KW-0963">Cytoplasm</keyword>
<dbReference type="Gene3D" id="1.20.58.220">
    <property type="entry name" value="Phosphate transport system protein phou homolog 2, domain 2"/>
    <property type="match status" value="2"/>
</dbReference>
<dbReference type="InterPro" id="IPR026022">
    <property type="entry name" value="PhoU_dom"/>
</dbReference>
<dbReference type="GO" id="GO:0045936">
    <property type="term" value="P:negative regulation of phosphate metabolic process"/>
    <property type="evidence" value="ECO:0007669"/>
    <property type="project" value="InterPro"/>
</dbReference>
<dbReference type="PANTHER" id="PTHR42930:SF3">
    <property type="entry name" value="PHOSPHATE-SPECIFIC TRANSPORT SYSTEM ACCESSORY PROTEIN PHOU"/>
    <property type="match status" value="1"/>
</dbReference>
<evidence type="ECO:0000256" key="6">
    <source>
        <dbReference type="ARBA" id="ARBA00022592"/>
    </source>
</evidence>
<dbReference type="GO" id="GO:0005737">
    <property type="term" value="C:cytoplasm"/>
    <property type="evidence" value="ECO:0007669"/>
    <property type="project" value="UniProtKB-SubCell"/>
</dbReference>
<dbReference type="InterPro" id="IPR028366">
    <property type="entry name" value="PhoU"/>
</dbReference>
<evidence type="ECO:0000256" key="2">
    <source>
        <dbReference type="ARBA" id="ARBA00008107"/>
    </source>
</evidence>
<protein>
    <recommendedName>
        <fullName evidence="3 7">Phosphate-specific transport system accessory protein PhoU</fullName>
    </recommendedName>
</protein>
<accession>A0A198G1G0</accession>
<comment type="function">
    <text evidence="7">Part of the phosphate (Pho) regulon, which plays a key role in phosphate homeostasis. PhoU is essential for the repression of the Pho regulon at high phosphate conditions.</text>
</comment>
<dbReference type="PANTHER" id="PTHR42930">
    <property type="entry name" value="PHOSPHATE-SPECIFIC TRANSPORT SYSTEM ACCESSORY PROTEIN PHOU"/>
    <property type="match status" value="1"/>
</dbReference>
<dbReference type="STRING" id="1354337.M983_1499"/>
<dbReference type="OrthoDB" id="9814256at2"/>
<evidence type="ECO:0000313" key="10">
    <source>
        <dbReference type="Proteomes" id="UP000094023"/>
    </source>
</evidence>
<evidence type="ECO:0000256" key="4">
    <source>
        <dbReference type="ARBA" id="ARBA00022448"/>
    </source>
</evidence>
<feature type="domain" description="PhoU" evidence="8">
    <location>
        <begin position="129"/>
        <end position="212"/>
    </location>
</feature>
<dbReference type="RefSeq" id="WP_066749456.1">
    <property type="nucleotide sequence ID" value="NZ_LXEN01000067.1"/>
</dbReference>
<keyword evidence="10" id="KW-1185">Reference proteome</keyword>
<evidence type="ECO:0000256" key="3">
    <source>
        <dbReference type="ARBA" id="ARBA00017264"/>
    </source>
</evidence>
<comment type="subcellular location">
    <subcellularLocation>
        <location evidence="1 7">Cytoplasm</location>
    </subcellularLocation>
</comment>
<dbReference type="NCBIfam" id="NF008332">
    <property type="entry name" value="PRK11115.1"/>
    <property type="match status" value="1"/>
</dbReference>
<proteinExistence type="inferred from homology"/>